<feature type="non-terminal residue" evidence="2">
    <location>
        <position position="1"/>
    </location>
</feature>
<evidence type="ECO:0000313" key="2">
    <source>
        <dbReference type="EMBL" id="CAA2962662.1"/>
    </source>
</evidence>
<keyword evidence="3" id="KW-1185">Reference proteome</keyword>
<feature type="compositionally biased region" description="Basic and acidic residues" evidence="1">
    <location>
        <begin position="88"/>
        <end position="99"/>
    </location>
</feature>
<gene>
    <name evidence="2" type="ORF">OLEA9_A120127</name>
</gene>
<name>A0A8S0QB59_OLEEU</name>
<feature type="compositionally biased region" description="Gly residues" evidence="1">
    <location>
        <begin position="105"/>
        <end position="114"/>
    </location>
</feature>
<evidence type="ECO:0000256" key="1">
    <source>
        <dbReference type="SAM" id="MobiDB-lite"/>
    </source>
</evidence>
<comment type="caution">
    <text evidence="2">The sequence shown here is derived from an EMBL/GenBank/DDBJ whole genome shotgun (WGS) entry which is preliminary data.</text>
</comment>
<protein>
    <submittedName>
        <fullName evidence="2">Uncharacterized protein</fullName>
    </submittedName>
</protein>
<dbReference type="AlphaFoldDB" id="A0A8S0QB59"/>
<sequence length="114" mass="12105">WLAVGPHNSTQARVWQSPQLGSTRLGLPFAARASERANPALQRQIDRRSAAFAFNLARGAGATTGARRGKKRAQKVANSARPNGPNGRETRELRKDKKANPSPRAGGGGGGRPK</sequence>
<organism evidence="2 3">
    <name type="scientific">Olea europaea subsp. europaea</name>
    <dbReference type="NCBI Taxonomy" id="158383"/>
    <lineage>
        <taxon>Eukaryota</taxon>
        <taxon>Viridiplantae</taxon>
        <taxon>Streptophyta</taxon>
        <taxon>Embryophyta</taxon>
        <taxon>Tracheophyta</taxon>
        <taxon>Spermatophyta</taxon>
        <taxon>Magnoliopsida</taxon>
        <taxon>eudicotyledons</taxon>
        <taxon>Gunneridae</taxon>
        <taxon>Pentapetalae</taxon>
        <taxon>asterids</taxon>
        <taxon>lamiids</taxon>
        <taxon>Lamiales</taxon>
        <taxon>Oleaceae</taxon>
        <taxon>Oleeae</taxon>
        <taxon>Olea</taxon>
    </lineage>
</organism>
<proteinExistence type="predicted"/>
<dbReference type="Proteomes" id="UP000594638">
    <property type="component" value="Unassembled WGS sequence"/>
</dbReference>
<feature type="region of interest" description="Disordered" evidence="1">
    <location>
        <begin position="1"/>
        <end position="21"/>
    </location>
</feature>
<feature type="region of interest" description="Disordered" evidence="1">
    <location>
        <begin position="58"/>
        <end position="114"/>
    </location>
</feature>
<evidence type="ECO:0000313" key="3">
    <source>
        <dbReference type="Proteomes" id="UP000594638"/>
    </source>
</evidence>
<feature type="compositionally biased region" description="Polar residues" evidence="1">
    <location>
        <begin position="7"/>
        <end position="21"/>
    </location>
</feature>
<accession>A0A8S0QB59</accession>
<dbReference type="Gramene" id="OE9A120127T1">
    <property type="protein sequence ID" value="OE9A120127C1"/>
    <property type="gene ID" value="OE9A120127"/>
</dbReference>
<feature type="non-terminal residue" evidence="2">
    <location>
        <position position="114"/>
    </location>
</feature>
<reference evidence="2 3" key="1">
    <citation type="submission" date="2019-12" db="EMBL/GenBank/DDBJ databases">
        <authorList>
            <person name="Alioto T."/>
            <person name="Alioto T."/>
            <person name="Gomez Garrido J."/>
        </authorList>
    </citation>
    <scope>NUCLEOTIDE SEQUENCE [LARGE SCALE GENOMIC DNA]</scope>
</reference>
<dbReference type="EMBL" id="CACTIH010001255">
    <property type="protein sequence ID" value="CAA2962662.1"/>
    <property type="molecule type" value="Genomic_DNA"/>
</dbReference>